<dbReference type="Proteomes" id="UP000789833">
    <property type="component" value="Unassembled WGS sequence"/>
</dbReference>
<feature type="transmembrane region" description="Helical" evidence="1">
    <location>
        <begin position="82"/>
        <end position="103"/>
    </location>
</feature>
<gene>
    <name evidence="2" type="ORF">BACCIP111883_02283</name>
</gene>
<feature type="transmembrane region" description="Helical" evidence="1">
    <location>
        <begin position="30"/>
        <end position="48"/>
    </location>
</feature>
<organism evidence="2 3">
    <name type="scientific">Sutcliffiella rhizosphaerae</name>
    <dbReference type="NCBI Taxonomy" id="2880967"/>
    <lineage>
        <taxon>Bacteria</taxon>
        <taxon>Bacillati</taxon>
        <taxon>Bacillota</taxon>
        <taxon>Bacilli</taxon>
        <taxon>Bacillales</taxon>
        <taxon>Bacillaceae</taxon>
        <taxon>Sutcliffiella</taxon>
    </lineage>
</organism>
<sequence length="105" mass="11842">MKKFLLFVFIVLIVEMAILIGISVYFETNLFNTMFFGSCVFVFIALLMSSSGDALSRASEVKAFTTSMGSYKPKFEEGSFRFNPFVVGSLLCLITYFGVFYIWGT</sequence>
<dbReference type="EMBL" id="CAKJTJ010000011">
    <property type="protein sequence ID" value="CAG9621510.1"/>
    <property type="molecule type" value="Genomic_DNA"/>
</dbReference>
<evidence type="ECO:0008006" key="4">
    <source>
        <dbReference type="Google" id="ProtNLM"/>
    </source>
</evidence>
<keyword evidence="1" id="KW-0472">Membrane</keyword>
<proteinExistence type="predicted"/>
<evidence type="ECO:0000313" key="2">
    <source>
        <dbReference type="EMBL" id="CAG9621510.1"/>
    </source>
</evidence>
<dbReference type="RefSeq" id="WP_230501399.1">
    <property type="nucleotide sequence ID" value="NZ_CAKJTJ010000011.1"/>
</dbReference>
<accession>A0ABN8A8Q0</accession>
<keyword evidence="1" id="KW-0812">Transmembrane</keyword>
<protein>
    <recommendedName>
        <fullName evidence="4">DUF3899 domain-containing protein</fullName>
    </recommendedName>
</protein>
<keyword evidence="1" id="KW-1133">Transmembrane helix</keyword>
<evidence type="ECO:0000256" key="1">
    <source>
        <dbReference type="SAM" id="Phobius"/>
    </source>
</evidence>
<feature type="transmembrane region" description="Helical" evidence="1">
    <location>
        <begin position="5"/>
        <end position="24"/>
    </location>
</feature>
<reference evidence="2 3" key="1">
    <citation type="submission" date="2021-10" db="EMBL/GenBank/DDBJ databases">
        <authorList>
            <person name="Criscuolo A."/>
        </authorList>
    </citation>
    <scope>NUCLEOTIDE SEQUENCE [LARGE SCALE GENOMIC DNA]</scope>
    <source>
        <strain evidence="3">CIP 111883</strain>
    </source>
</reference>
<evidence type="ECO:0000313" key="3">
    <source>
        <dbReference type="Proteomes" id="UP000789833"/>
    </source>
</evidence>
<name>A0ABN8A8Q0_9BACI</name>
<comment type="caution">
    <text evidence="2">The sequence shown here is derived from an EMBL/GenBank/DDBJ whole genome shotgun (WGS) entry which is preliminary data.</text>
</comment>
<keyword evidence="3" id="KW-1185">Reference proteome</keyword>